<keyword evidence="2" id="KW-1185">Reference proteome</keyword>
<dbReference type="InParanoid" id="F8Q3G4"/>
<dbReference type="OMA" id="AEDPRTH"/>
<dbReference type="OrthoDB" id="3199698at2759"/>
<dbReference type="InterPro" id="IPR041078">
    <property type="entry name" value="Plavaka"/>
</dbReference>
<proteinExistence type="predicted"/>
<dbReference type="Pfam" id="PF18759">
    <property type="entry name" value="Plavaka"/>
    <property type="match status" value="1"/>
</dbReference>
<accession>F8Q3G4</accession>
<feature type="non-terminal residue" evidence="1">
    <location>
        <position position="1"/>
    </location>
</feature>
<sequence length="229" mass="25372">PISPQHPSPTNWTPYCDHIEFKTSEFLYKKTQMSAGDIDTLSNLWKASLLKNGLTNGEVPFTDSQDLYQTIDAIPLGGIPWESFSLSYNGDVPEASNPSWVAGSHGVWFRSPNTIVRKMLSNPDFKDEIDYAPLHEFDADGKHQFKDFMSGDWARTQADKIAEDPITHGAMVVPIILGSDKTTVSVATGHNEYYPLYVSVGNVHNNVQRAHQNAVALLGFLAVDDENCS</sequence>
<name>F8Q3G4_SERL3</name>
<dbReference type="Proteomes" id="UP000008063">
    <property type="component" value="Unassembled WGS sequence"/>
</dbReference>
<reference evidence="2" key="1">
    <citation type="journal article" date="2011" name="Science">
        <title>The plant cell wall-decomposing machinery underlies the functional diversity of forest fungi.</title>
        <authorList>
            <person name="Eastwood D.C."/>
            <person name="Floudas D."/>
            <person name="Binder M."/>
            <person name="Majcherczyk A."/>
            <person name="Schneider P."/>
            <person name="Aerts A."/>
            <person name="Asiegbu F.O."/>
            <person name="Baker S.E."/>
            <person name="Barry K."/>
            <person name="Bendiksby M."/>
            <person name="Blumentritt M."/>
            <person name="Coutinho P.M."/>
            <person name="Cullen D."/>
            <person name="de Vries R.P."/>
            <person name="Gathman A."/>
            <person name="Goodell B."/>
            <person name="Henrissat B."/>
            <person name="Ihrmark K."/>
            <person name="Kauserud H."/>
            <person name="Kohler A."/>
            <person name="LaButti K."/>
            <person name="Lapidus A."/>
            <person name="Lavin J.L."/>
            <person name="Lee Y.-H."/>
            <person name="Lindquist E."/>
            <person name="Lilly W."/>
            <person name="Lucas S."/>
            <person name="Morin E."/>
            <person name="Murat C."/>
            <person name="Oguiza J.A."/>
            <person name="Park J."/>
            <person name="Pisabarro A.G."/>
            <person name="Riley R."/>
            <person name="Rosling A."/>
            <person name="Salamov A."/>
            <person name="Schmidt O."/>
            <person name="Schmutz J."/>
            <person name="Skrede I."/>
            <person name="Stenlid J."/>
            <person name="Wiebenga A."/>
            <person name="Xie X."/>
            <person name="Kuees U."/>
            <person name="Hibbett D.S."/>
            <person name="Hoffmeister D."/>
            <person name="Hoegberg N."/>
            <person name="Martin F."/>
            <person name="Grigoriev I.V."/>
            <person name="Watkinson S.C."/>
        </authorList>
    </citation>
    <scope>NUCLEOTIDE SEQUENCE [LARGE SCALE GENOMIC DNA]</scope>
    <source>
        <strain evidence="2">strain S7.3</strain>
    </source>
</reference>
<organism evidence="2">
    <name type="scientific">Serpula lacrymans var. lacrymans (strain S7.3)</name>
    <name type="common">Dry rot fungus</name>
    <dbReference type="NCBI Taxonomy" id="936435"/>
    <lineage>
        <taxon>Eukaryota</taxon>
        <taxon>Fungi</taxon>
        <taxon>Dikarya</taxon>
        <taxon>Basidiomycota</taxon>
        <taxon>Agaricomycotina</taxon>
        <taxon>Agaricomycetes</taxon>
        <taxon>Agaricomycetidae</taxon>
        <taxon>Boletales</taxon>
        <taxon>Coniophorineae</taxon>
        <taxon>Serpulaceae</taxon>
        <taxon>Serpula</taxon>
    </lineage>
</organism>
<dbReference type="eggNOG" id="ENOG502SM5A">
    <property type="taxonomic scope" value="Eukaryota"/>
</dbReference>
<dbReference type="STRING" id="936435.F8Q3G4"/>
<evidence type="ECO:0000313" key="2">
    <source>
        <dbReference type="Proteomes" id="UP000008063"/>
    </source>
</evidence>
<evidence type="ECO:0000313" key="1">
    <source>
        <dbReference type="EMBL" id="EGN97725.1"/>
    </source>
</evidence>
<dbReference type="HOGENOM" id="CLU_006344_7_0_1"/>
<protein>
    <submittedName>
        <fullName evidence="1">Uncharacterized protein</fullName>
    </submittedName>
</protein>
<dbReference type="EMBL" id="GL945482">
    <property type="protein sequence ID" value="EGN97725.1"/>
    <property type="molecule type" value="Genomic_DNA"/>
</dbReference>
<dbReference type="AlphaFoldDB" id="F8Q3G4"/>
<gene>
    <name evidence="1" type="ORF">SERLA73DRAFT_57466</name>
</gene>